<comment type="caution">
    <text evidence="1">The sequence shown here is derived from an EMBL/GenBank/DDBJ whole genome shotgun (WGS) entry which is preliminary data.</text>
</comment>
<dbReference type="PANTHER" id="PTHR38460">
    <property type="entry name" value="TAUTOMERASE YOLI-RELATED"/>
    <property type="match status" value="1"/>
</dbReference>
<sequence length="135" mass="14680">MPYARISLLKGKSPEYLRALADGVHQAMVECFAVPQADRFQIIHQHEPGELIFDRDYGGGPRSDDFALVAIQTGRPRTGEAKAALFARMAAILAESPGLAPADLLVVVSDGEMENWSFSHGRQASTLSAQELRPC</sequence>
<dbReference type="RefSeq" id="WP_071114628.1">
    <property type="nucleotide sequence ID" value="NZ_MKCS01000001.1"/>
</dbReference>
<dbReference type="AlphaFoldDB" id="A0A1S1X1M4"/>
<dbReference type="STRING" id="1903179.BI347_07270"/>
<dbReference type="Pfam" id="PF14552">
    <property type="entry name" value="Tautomerase_2"/>
    <property type="match status" value="1"/>
</dbReference>
<reference evidence="3 4" key="1">
    <citation type="submission" date="2016-09" db="EMBL/GenBank/DDBJ databases">
        <title>Chromobacterium muskegensis sp. nov., an insecticidal bacterium isolated from Sphagnum bogs.</title>
        <authorList>
            <person name="Sparks M.E."/>
            <person name="Blackburn M.B."/>
            <person name="Gundersen-Rindal D.E."/>
            <person name="Mitchell A."/>
            <person name="Farrar R."/>
            <person name="Kuhar D."/>
        </authorList>
    </citation>
    <scope>NUCLEOTIDE SEQUENCE [LARGE SCALE GENOMIC DNA]</scope>
    <source>
        <strain evidence="2 4">14B-1</strain>
        <strain evidence="1 3">37-2</strain>
    </source>
</reference>
<keyword evidence="4" id="KW-1185">Reference proteome</keyword>
<protein>
    <submittedName>
        <fullName evidence="1">Decarboxylase</fullName>
    </submittedName>
</protein>
<gene>
    <name evidence="2" type="ORF">BI344_12305</name>
    <name evidence="1" type="ORF">BI347_07270</name>
</gene>
<evidence type="ECO:0000313" key="3">
    <source>
        <dbReference type="Proteomes" id="UP000180088"/>
    </source>
</evidence>
<dbReference type="InterPro" id="IPR014347">
    <property type="entry name" value="Tautomerase/MIF_sf"/>
</dbReference>
<evidence type="ECO:0000313" key="1">
    <source>
        <dbReference type="EMBL" id="OHX13329.1"/>
    </source>
</evidence>
<accession>A0A1S1X1M4</accession>
<evidence type="ECO:0000313" key="2">
    <source>
        <dbReference type="EMBL" id="OHX17038.1"/>
    </source>
</evidence>
<dbReference type="Gene3D" id="3.30.429.10">
    <property type="entry name" value="Macrophage Migration Inhibitory Factor"/>
    <property type="match status" value="1"/>
</dbReference>
<proteinExistence type="predicted"/>
<dbReference type="EMBL" id="MKCT01000072">
    <property type="protein sequence ID" value="OHX17038.1"/>
    <property type="molecule type" value="Genomic_DNA"/>
</dbReference>
<dbReference type="OrthoDB" id="9804765at2"/>
<evidence type="ECO:0000313" key="4">
    <source>
        <dbReference type="Proteomes" id="UP000180280"/>
    </source>
</evidence>
<name>A0A1S1X1M4_9NEIS</name>
<organism evidence="1 3">
    <name type="scientific">Chromobacterium sphagni</name>
    <dbReference type="NCBI Taxonomy" id="1903179"/>
    <lineage>
        <taxon>Bacteria</taxon>
        <taxon>Pseudomonadati</taxon>
        <taxon>Pseudomonadota</taxon>
        <taxon>Betaproteobacteria</taxon>
        <taxon>Neisseriales</taxon>
        <taxon>Chromobacteriaceae</taxon>
        <taxon>Chromobacterium</taxon>
    </lineage>
</organism>
<dbReference type="InterPro" id="IPR037479">
    <property type="entry name" value="Tauto_MSAD"/>
</dbReference>
<dbReference type="PANTHER" id="PTHR38460:SF1">
    <property type="entry name" value="TAUTOMERASE YOLI-RELATED"/>
    <property type="match status" value="1"/>
</dbReference>
<dbReference type="SUPFAM" id="SSF55331">
    <property type="entry name" value="Tautomerase/MIF"/>
    <property type="match status" value="1"/>
</dbReference>
<dbReference type="EMBL" id="MKCS01000001">
    <property type="protein sequence ID" value="OHX13329.1"/>
    <property type="molecule type" value="Genomic_DNA"/>
</dbReference>
<dbReference type="Proteomes" id="UP000180280">
    <property type="component" value="Unassembled WGS sequence"/>
</dbReference>
<dbReference type="Proteomes" id="UP000180088">
    <property type="component" value="Unassembled WGS sequence"/>
</dbReference>